<dbReference type="InterPro" id="IPR010566">
    <property type="entry name" value="Haemolys_ca-bd"/>
</dbReference>
<dbReference type="RefSeq" id="WP_142933759.1">
    <property type="nucleotide sequence ID" value="NZ_ML660169.1"/>
</dbReference>
<keyword evidence="6" id="KW-0106">Calcium</keyword>
<dbReference type="PANTHER" id="PTHR38340:SF1">
    <property type="entry name" value="S-LAYER PROTEIN"/>
    <property type="match status" value="1"/>
</dbReference>
<evidence type="ECO:0000256" key="2">
    <source>
        <dbReference type="ARBA" id="ARBA00004613"/>
    </source>
</evidence>
<dbReference type="PRINTS" id="PR00313">
    <property type="entry name" value="CABNDNGRPT"/>
</dbReference>
<evidence type="ECO:0000256" key="1">
    <source>
        <dbReference type="ARBA" id="ARBA00004370"/>
    </source>
</evidence>
<feature type="domain" description="Haemolysin-type calcium binding-related" evidence="9">
    <location>
        <begin position="841"/>
        <end position="877"/>
    </location>
</feature>
<protein>
    <recommendedName>
        <fullName evidence="9">Haemolysin-type calcium binding-related domain-containing protein</fullName>
    </recommendedName>
</protein>
<dbReference type="InterPro" id="IPR018511">
    <property type="entry name" value="Hemolysin-typ_Ca-bd_CS"/>
</dbReference>
<dbReference type="InterPro" id="IPR003995">
    <property type="entry name" value="RTX_toxin_determinant-A"/>
</dbReference>
<dbReference type="GO" id="GO:0005509">
    <property type="term" value="F:calcium ion binding"/>
    <property type="evidence" value="ECO:0007669"/>
    <property type="project" value="InterPro"/>
</dbReference>
<dbReference type="GO" id="GO:0016020">
    <property type="term" value="C:membrane"/>
    <property type="evidence" value="ECO:0007669"/>
    <property type="project" value="UniProtKB-SubCell"/>
</dbReference>
<proteinExistence type="predicted"/>
<dbReference type="InterPro" id="IPR050557">
    <property type="entry name" value="RTX_toxin/Mannuronan_C5-epim"/>
</dbReference>
<comment type="caution">
    <text evidence="10">The sequence shown here is derived from an EMBL/GenBank/DDBJ whole genome shotgun (WGS) entry which is preliminary data.</text>
</comment>
<dbReference type="GO" id="GO:0005576">
    <property type="term" value="C:extracellular region"/>
    <property type="evidence" value="ECO:0007669"/>
    <property type="project" value="UniProtKB-SubCell"/>
</dbReference>
<dbReference type="InterPro" id="IPR011049">
    <property type="entry name" value="Serralysin-like_metalloprot_C"/>
</dbReference>
<keyword evidence="4" id="KW-0800">Toxin</keyword>
<dbReference type="Pfam" id="PF06594">
    <property type="entry name" value="HCBP_related"/>
    <property type="match status" value="4"/>
</dbReference>
<keyword evidence="11" id="KW-1185">Reference proteome</keyword>
<dbReference type="Gene3D" id="2.150.10.10">
    <property type="entry name" value="Serralysin-like metalloprotease, C-terminal"/>
    <property type="match status" value="4"/>
</dbReference>
<evidence type="ECO:0000256" key="7">
    <source>
        <dbReference type="ARBA" id="ARBA00023026"/>
    </source>
</evidence>
<dbReference type="GO" id="GO:0090729">
    <property type="term" value="F:toxin activity"/>
    <property type="evidence" value="ECO:0007669"/>
    <property type="project" value="UniProtKB-KW"/>
</dbReference>
<accession>A0A545U6G8</accession>
<dbReference type="InterPro" id="IPR001343">
    <property type="entry name" value="Hemolysn_Ca-bd"/>
</dbReference>
<dbReference type="EMBL" id="VIKS01000013">
    <property type="protein sequence ID" value="TQV85062.1"/>
    <property type="molecule type" value="Genomic_DNA"/>
</dbReference>
<evidence type="ECO:0000256" key="8">
    <source>
        <dbReference type="ARBA" id="ARBA00023136"/>
    </source>
</evidence>
<dbReference type="OrthoDB" id="6118688at2"/>
<dbReference type="Pfam" id="PF00353">
    <property type="entry name" value="HemolysinCabind"/>
    <property type="match status" value="6"/>
</dbReference>
<feature type="domain" description="Haemolysin-type calcium binding-related" evidence="9">
    <location>
        <begin position="1318"/>
        <end position="1356"/>
    </location>
</feature>
<feature type="domain" description="Haemolysin-type calcium binding-related" evidence="9">
    <location>
        <begin position="1003"/>
        <end position="1039"/>
    </location>
</feature>
<dbReference type="PRINTS" id="PR01488">
    <property type="entry name" value="RTXTOXINA"/>
</dbReference>
<evidence type="ECO:0000256" key="3">
    <source>
        <dbReference type="ARBA" id="ARBA00022525"/>
    </source>
</evidence>
<keyword evidence="7" id="KW-0843">Virulence</keyword>
<evidence type="ECO:0000313" key="10">
    <source>
        <dbReference type="EMBL" id="TQV85062.1"/>
    </source>
</evidence>
<gene>
    <name evidence="10" type="ORF">FLL46_21990</name>
</gene>
<dbReference type="PANTHER" id="PTHR38340">
    <property type="entry name" value="S-LAYER PROTEIN"/>
    <property type="match status" value="1"/>
</dbReference>
<dbReference type="SUPFAM" id="SSF51120">
    <property type="entry name" value="beta-Roll"/>
    <property type="match status" value="4"/>
</dbReference>
<dbReference type="PROSITE" id="PS00330">
    <property type="entry name" value="HEMOLYSIN_CALCIUM"/>
    <property type="match status" value="6"/>
</dbReference>
<feature type="domain" description="Haemolysin-type calcium binding-related" evidence="9">
    <location>
        <begin position="1151"/>
        <end position="1189"/>
    </location>
</feature>
<organism evidence="10 11">
    <name type="scientific">Aliikangiella coralliicola</name>
    <dbReference type="NCBI Taxonomy" id="2592383"/>
    <lineage>
        <taxon>Bacteria</taxon>
        <taxon>Pseudomonadati</taxon>
        <taxon>Pseudomonadota</taxon>
        <taxon>Gammaproteobacteria</taxon>
        <taxon>Oceanospirillales</taxon>
        <taxon>Pleioneaceae</taxon>
        <taxon>Aliikangiella</taxon>
    </lineage>
</organism>
<dbReference type="Proteomes" id="UP000315439">
    <property type="component" value="Unassembled WGS sequence"/>
</dbReference>
<evidence type="ECO:0000313" key="11">
    <source>
        <dbReference type="Proteomes" id="UP000315439"/>
    </source>
</evidence>
<comment type="subcellular location">
    <subcellularLocation>
        <location evidence="1">Membrane</location>
    </subcellularLocation>
    <subcellularLocation>
        <location evidence="2">Secreted</location>
    </subcellularLocation>
</comment>
<evidence type="ECO:0000256" key="6">
    <source>
        <dbReference type="ARBA" id="ARBA00022837"/>
    </source>
</evidence>
<keyword evidence="3" id="KW-0964">Secreted</keyword>
<evidence type="ECO:0000256" key="4">
    <source>
        <dbReference type="ARBA" id="ARBA00022656"/>
    </source>
</evidence>
<keyword evidence="8" id="KW-0472">Membrane</keyword>
<evidence type="ECO:0000256" key="5">
    <source>
        <dbReference type="ARBA" id="ARBA00022737"/>
    </source>
</evidence>
<sequence length="1430" mass="154857">MSFQFNLNSETGAFEISDAEDNKITIDKDGKVTLNGQDIEVVFADGNASVTYTFDGQTFSLDSEGKLKMELSIADASFTIEAAPSNGELKVSNIGASTGEYTFGAPTSPLAVKMKLDIGWTPEKGSTMSAEGNVALFGKDVLGAGEESWAKLLHETLMASGFGAVATTLQMRAEYTKFVIMLQSKGMDFPTFAQYMAFSKSLIHDSQSDLFDKIENLIPRPDPLILDRDGDGVETVSVDQGVLFDHTSDGLKQGTGWVSADDALLVRDINQNGTIDSGREIFGDNTLLPDGTLAKNGFEALAALDSNNDGLIDQNDDDFASLQLWQDANLDGLTQIGELSSLASANVSSINVSDAVQSTDITQNGNRIAFTSYYTATDGSIHDIGAVDYVADTFHSEFTDTLDYDNTIATLPNMPGSGGVRSLREAASLDSNLTNTLSLFSQANTREGQLDLIDEVLWLWHKNASTETSKTHSEAWMQRLGEVLGGNVNGGYGEYEDPYTFVHITEDNNPNDNYDARKVDRYTTSFQFDGTETATEDLTLDLRRYENIEHFSRVKNSIVEAFNGRMNDTLSSEGGIVTHEGTNKATSRWSWLNPWQGLKADNKAVAEAVQETYANLREQIFGPLIFQTRLKPLINSITLEVTAAGAVYDFSQFEALMTDHVRNNPAEGMADFFDFIKGFDQFIIEAGWSPTYLLNTFLTEVLPEVDPTETWKEYVGNEAIESGFLTNDGDIGSHIHGISTAHIELGNEGNDRLHGGTGNAFLDGGNGNDVLIGGEANNIYVGGAGDDNLSGQKGNDTFLFSRGDGYDSISLRNDGSQIKRLIFGEGITADDVEYYREGVGLIFQIKGTDDIVHVLEWFSGEQHQLSSVSFADGSYIDMNKIAFNVTQITGDENGLYHYGFETDDTIWGLGGNDRLYGKDGNDTLFGGEGDDVLLGEDGDDVLSGGQGNDNLLGGAGGDTYHFGRGDGHDTITEENNGSDINRLIFGENISLADLTAFRQGDSLVFQIKNTNDQLTVNNWYLGAEYQLSVVQLFDGTTIDPIALTNTLNQINGDELDNTLHGESSDDALNGLGGNDQLFGGYGDDVLDGGTGNDTMTGDVGKDTYLFGRGDGYDKVVDNSYYERGDLAQRGVLQFKAGLSVDDVEYFRQSYDLVFRIKDTGETVTISGWFFGSAYQLATVEFADGGEIDVSAIAENVTRVNGTDGNDTLNGFNTNDTLTGFAGNDTLRADSGNDLLLGGEGNDQLFGGYGDDILDGGTGDDTLTGDVGKDTYLFGRGDGFDNIVDNSYYERGDLAQRGVLQFKSGLQANDVEYYRNSYDLVFRLKDTGETVTVNGWYFGTPYQLATVEFADGGSLNTSEFASASDNPTSADSILIAFNSSVDELSGYSFEQQLSQLVDSMSQFGVVDASDIDLASTQPDTVNGYLIVTENT</sequence>
<reference evidence="10 11" key="1">
    <citation type="submission" date="2019-07" db="EMBL/GenBank/DDBJ databases">
        <title>Draft genome for Aliikangiella sp. M105.</title>
        <authorList>
            <person name="Wang G."/>
        </authorList>
    </citation>
    <scope>NUCLEOTIDE SEQUENCE [LARGE SCALE GENOMIC DNA]</scope>
    <source>
        <strain evidence="10 11">M105</strain>
    </source>
</reference>
<evidence type="ECO:0000259" key="9">
    <source>
        <dbReference type="Pfam" id="PF06594"/>
    </source>
</evidence>
<keyword evidence="5" id="KW-0677">Repeat</keyword>
<name>A0A545U6G8_9GAMM</name>